<accession>A0ABD5ING1</accession>
<dbReference type="EMBL" id="JAXABG010000028">
    <property type="protein sequence ID" value="MDX7085641.1"/>
    <property type="molecule type" value="Genomic_DNA"/>
</dbReference>
<gene>
    <name evidence="1" type="ORF">SJ435_24985</name>
</gene>
<dbReference type="AlphaFoldDB" id="A0ABD5ING1"/>
<dbReference type="RefSeq" id="WP_319857943.1">
    <property type="nucleotide sequence ID" value="NZ_JAXABG010000028.1"/>
</dbReference>
<sequence>MSNNGLPVTDVVGVSVTLGQRRTAGASAGDAYAQAAQGSAISAANSAAKATQAELGAAEAAEGVAENAVIASGAADRAEAAAEIAQSGADAYPDVAAAQAAIDAGTETRRYFSVRSTISTQWVDEYENVNGIATPTGRYLSNGKYVDEIAASVISLLASLIETNRRTASLRQYQSEKWQWLVEGAGGASETAMALDNDFGLWLAGLKSSIQDYIEQLMPKSIANRYVDLQYAIVAKNGIDGLVTINNNGDIRIVGTDDVLQDRLNTICSTTFSRRVAGFQFVIFTSDMTSAIFAIDDDGGVHIPGIDGPLQDNLGESLASITTVGGVPAAAWRGDIVWSERPVLTAQKLTSSGFVFSYMPGGDATSGAGVMYVPSIREMPIDATVIHGAGACGQSLNLAFDTANSNIVNIDKSFRGRLLAGINGNPEGKNVNAVNNDDVSNLNDMSYPSYRQGNILPMYNELMSKGVGNIIYIHAGFAAGGRSFIQISRGTVPYENGLKFVRMAKSAADGVGKQYIFKFLTHEHGETDSDNGDCRNPGDYLAKENVYFPGIQIDFKGITGQTDDFLIVIGQVGSRSNTKAGAVDEEGNPTGESIVVQPYSVPAVDQLAYVRQNPDTAIMYGPKYMLNWLYNDNSLSHLNAKGKVLQGEYTAQAIHWHLYNAEKKGTWTGLKVKSLSVSGNIVDLLCDVPYTPIVIDTNFIADCLNQGISLEKNSASVQSVTVVDGNIIRIEFDKAPASDDYMLIGFTNTALSSSGHVYPLTCFRDSSPIKSRWITRNNEPFPLYNWLCLDRLPMTGEF</sequence>
<proteinExistence type="predicted"/>
<evidence type="ECO:0000313" key="1">
    <source>
        <dbReference type="EMBL" id="MDX7085641.1"/>
    </source>
</evidence>
<comment type="caution">
    <text evidence="1">The sequence shown here is derived from an EMBL/GenBank/DDBJ whole genome shotgun (WGS) entry which is preliminary data.</text>
</comment>
<evidence type="ECO:0000313" key="2">
    <source>
        <dbReference type="Proteomes" id="UP001275057"/>
    </source>
</evidence>
<dbReference type="Proteomes" id="UP001275057">
    <property type="component" value="Unassembled WGS sequence"/>
</dbReference>
<protein>
    <submittedName>
        <fullName evidence="1">Uncharacterized protein</fullName>
    </submittedName>
</protein>
<reference evidence="1 2" key="1">
    <citation type="submission" date="2023-11" db="EMBL/GenBank/DDBJ databases">
        <title>Detection of rare carbapenemases in Enterobacterales - comparison of two colorimetric and two CIM-based carbapenemase assays.</title>
        <authorList>
            <person name="Schaffarczyk L."/>
            <person name="Noster J."/>
            <person name="Stelzer Y."/>
            <person name="Sattler J."/>
            <person name="Gatermann S."/>
            <person name="Hamprecht A."/>
        </authorList>
    </citation>
    <scope>NUCLEOTIDE SEQUENCE [LARGE SCALE GENOMIC DNA]</scope>
    <source>
        <strain evidence="1 2">CIM-Carb-136</strain>
    </source>
</reference>
<name>A0ABD5ING1_SERMA</name>
<organism evidence="1 2">
    <name type="scientific">Serratia marcescens</name>
    <dbReference type="NCBI Taxonomy" id="615"/>
    <lineage>
        <taxon>Bacteria</taxon>
        <taxon>Pseudomonadati</taxon>
        <taxon>Pseudomonadota</taxon>
        <taxon>Gammaproteobacteria</taxon>
        <taxon>Enterobacterales</taxon>
        <taxon>Yersiniaceae</taxon>
        <taxon>Serratia</taxon>
    </lineage>
</organism>